<comment type="caution">
    <text evidence="6">The sequence shown here is derived from an EMBL/GenBank/DDBJ whole genome shotgun (WGS) entry which is preliminary data.</text>
</comment>
<keyword evidence="8" id="KW-1185">Reference proteome</keyword>
<organism evidence="6 8">
    <name type="scientific">Halteria grandinella</name>
    <dbReference type="NCBI Taxonomy" id="5974"/>
    <lineage>
        <taxon>Eukaryota</taxon>
        <taxon>Sar</taxon>
        <taxon>Alveolata</taxon>
        <taxon>Ciliophora</taxon>
        <taxon>Intramacronucleata</taxon>
        <taxon>Spirotrichea</taxon>
        <taxon>Stichotrichia</taxon>
        <taxon>Sporadotrichida</taxon>
        <taxon>Halteriidae</taxon>
        <taxon>Halteria</taxon>
    </lineage>
</organism>
<evidence type="ECO:0000313" key="7">
    <source>
        <dbReference type="EMBL" id="TNV81021.1"/>
    </source>
</evidence>
<dbReference type="PANTHER" id="PTHR10981:SF7">
    <property type="entry name" value="BATTENIN"/>
    <property type="match status" value="1"/>
</dbReference>
<dbReference type="PRINTS" id="PR01315">
    <property type="entry name" value="BATTENIN"/>
</dbReference>
<dbReference type="Proteomes" id="UP000785679">
    <property type="component" value="Unassembled WGS sequence"/>
</dbReference>
<feature type="transmembrane region" description="Helical" evidence="5">
    <location>
        <begin position="98"/>
        <end position="122"/>
    </location>
</feature>
<dbReference type="GO" id="GO:0012505">
    <property type="term" value="C:endomembrane system"/>
    <property type="evidence" value="ECO:0007669"/>
    <property type="project" value="UniProtKB-SubCell"/>
</dbReference>
<evidence type="ECO:0000256" key="3">
    <source>
        <dbReference type="ARBA" id="ARBA00022989"/>
    </source>
</evidence>
<evidence type="ECO:0000256" key="1">
    <source>
        <dbReference type="ARBA" id="ARBA00004127"/>
    </source>
</evidence>
<keyword evidence="3 5" id="KW-1133">Transmembrane helix</keyword>
<evidence type="ECO:0000313" key="8">
    <source>
        <dbReference type="Proteomes" id="UP000785679"/>
    </source>
</evidence>
<name>A0A8J8NDE7_HALGN</name>
<dbReference type="EMBL" id="RRYP01020360">
    <property type="protein sequence ID" value="TNV72946.1"/>
    <property type="molecule type" value="Genomic_DNA"/>
</dbReference>
<dbReference type="GO" id="GO:0016020">
    <property type="term" value="C:membrane"/>
    <property type="evidence" value="ECO:0007669"/>
    <property type="project" value="InterPro"/>
</dbReference>
<dbReference type="Pfam" id="PF02487">
    <property type="entry name" value="CLN3"/>
    <property type="match status" value="1"/>
</dbReference>
<dbReference type="OrthoDB" id="319986at2759"/>
<feature type="transmembrane region" description="Helical" evidence="5">
    <location>
        <begin position="66"/>
        <end position="86"/>
    </location>
</feature>
<evidence type="ECO:0000256" key="2">
    <source>
        <dbReference type="ARBA" id="ARBA00022692"/>
    </source>
</evidence>
<reference evidence="6" key="1">
    <citation type="submission" date="2019-06" db="EMBL/GenBank/DDBJ databases">
        <authorList>
            <person name="Zheng W."/>
        </authorList>
    </citation>
    <scope>NUCLEOTIDE SEQUENCE</scope>
    <source>
        <strain evidence="6">QDHG01</strain>
    </source>
</reference>
<gene>
    <name evidence="7" type="ORF">FGO68_gene15287</name>
    <name evidence="6" type="ORF">FGO68_gene817</name>
</gene>
<keyword evidence="2 5" id="KW-0812">Transmembrane</keyword>
<comment type="similarity">
    <text evidence="5">Belongs to the battenin family.</text>
</comment>
<dbReference type="EMBL" id="RRYP01006689">
    <property type="protein sequence ID" value="TNV81021.1"/>
    <property type="molecule type" value="Genomic_DNA"/>
</dbReference>
<dbReference type="InterPro" id="IPR003492">
    <property type="entry name" value="Battenin_disease_Cln3"/>
</dbReference>
<keyword evidence="4 5" id="KW-0472">Membrane</keyword>
<comment type="caution">
    <text evidence="5">Lacks conserved residue(s) required for the propagation of feature annotation.</text>
</comment>
<protein>
    <submittedName>
        <fullName evidence="6">Uncharacterized protein</fullName>
    </submittedName>
</protein>
<accession>A0A8J8NDE7</accession>
<comment type="subcellular location">
    <subcellularLocation>
        <location evidence="1">Endomembrane system</location>
        <topology evidence="1">Multi-pass membrane protein</topology>
    </subcellularLocation>
</comment>
<dbReference type="PANTHER" id="PTHR10981">
    <property type="entry name" value="BATTENIN"/>
    <property type="match status" value="1"/>
</dbReference>
<evidence type="ECO:0000313" key="6">
    <source>
        <dbReference type="EMBL" id="TNV72946.1"/>
    </source>
</evidence>
<dbReference type="AlphaFoldDB" id="A0A8J8NDE7"/>
<evidence type="ECO:0000256" key="4">
    <source>
        <dbReference type="ARBA" id="ARBA00023136"/>
    </source>
</evidence>
<sequence length="179" mass="20870">MNMGIVNFFEYLIINLLLILHVDKRQRYVLGTGRQTSFLEANEYQFLMFAYYAGSFISRSTLHSSILSKAFTPTIVQMINFTLWVFSLVKYDLFTNFYVTFFFLVWCGFPGGTAYSNFFYLANTRTTLECDFNLHFTERELTVNLLLFSNDLGIFFAGIIGFAVQAYYFPDTLYNPPSR</sequence>
<evidence type="ECO:0000256" key="5">
    <source>
        <dbReference type="RuleBase" id="RU361113"/>
    </source>
</evidence>
<feature type="transmembrane region" description="Helical" evidence="5">
    <location>
        <begin position="143"/>
        <end position="169"/>
    </location>
</feature>
<feature type="transmembrane region" description="Helical" evidence="5">
    <location>
        <begin position="6"/>
        <end position="22"/>
    </location>
</feature>
<proteinExistence type="inferred from homology"/>